<feature type="transmembrane region" description="Helical" evidence="6">
    <location>
        <begin position="442"/>
        <end position="462"/>
    </location>
</feature>
<proteinExistence type="predicted"/>
<feature type="transmembrane region" description="Helical" evidence="6">
    <location>
        <begin position="312"/>
        <end position="334"/>
    </location>
</feature>
<keyword evidence="2" id="KW-1003">Cell membrane</keyword>
<dbReference type="AlphaFoldDB" id="A0A921K6Q7"/>
<evidence type="ECO:0000256" key="5">
    <source>
        <dbReference type="ARBA" id="ARBA00023136"/>
    </source>
</evidence>
<feature type="transmembrane region" description="Helical" evidence="6">
    <location>
        <begin position="149"/>
        <end position="171"/>
    </location>
</feature>
<feature type="transmembrane region" description="Helical" evidence="6">
    <location>
        <begin position="280"/>
        <end position="300"/>
    </location>
</feature>
<feature type="transmembrane region" description="Helical" evidence="6">
    <location>
        <begin position="368"/>
        <end position="390"/>
    </location>
</feature>
<keyword evidence="5 6" id="KW-0472">Membrane</keyword>
<feature type="transmembrane region" description="Helical" evidence="6">
    <location>
        <begin position="524"/>
        <end position="542"/>
    </location>
</feature>
<dbReference type="RefSeq" id="WP_303902678.1">
    <property type="nucleotide sequence ID" value="NZ_DYXC01000036.1"/>
</dbReference>
<evidence type="ECO:0000256" key="1">
    <source>
        <dbReference type="ARBA" id="ARBA00004651"/>
    </source>
</evidence>
<feature type="transmembrane region" description="Helical" evidence="6">
    <location>
        <begin position="63"/>
        <end position="87"/>
    </location>
</feature>
<feature type="transmembrane region" description="Helical" evidence="6">
    <location>
        <begin position="178"/>
        <end position="199"/>
    </location>
</feature>
<feature type="transmembrane region" description="Helical" evidence="6">
    <location>
        <begin position="107"/>
        <end position="129"/>
    </location>
</feature>
<comment type="caution">
    <text evidence="7">The sequence shown here is derived from an EMBL/GenBank/DDBJ whole genome shotgun (WGS) entry which is preliminary data.</text>
</comment>
<feature type="transmembrane region" description="Helical" evidence="6">
    <location>
        <begin position="245"/>
        <end position="268"/>
    </location>
</feature>
<feature type="transmembrane region" description="Helical" evidence="6">
    <location>
        <begin position="483"/>
        <end position="504"/>
    </location>
</feature>
<sequence>MTTTYTPTQTVHDKKRAALSAAIVGAILLAVVPAYCITLAGGSEAYDRVHLSFPGNPVAGTTAVFWSVNVLSGVATLAIVAGAVLFLKAPKKSRFLPADLSLRPLRWVSGTWALTSAILVFAKGLDAVGLPWSELAEPGGFSFVFVGSYYPTAFSITAIFAFLCWMATYFVEKWTDLLILLWLTVFGNIIPVAVGQLLVGPNHDFGSDAGYLQVLASGLVASSIITVGFASMGPSEKAKFNLVRAANFGVIGAVGLLLIEIIMTPFQLAGTGLTASTTGWLILVRWLMELVLLVLTVVVRRRIHSGRGHARGLALLSGLVVAGWVGVLSAIAQIPPPHYFAGSGTMSEVFLGYELPEGPDLAGLFLEWRVNVLFAVLSIVAIFGYVVLVLKVRRKGQSWPGLRTLAWMLGWATVILSTSSGWGRFAGGDFGIHMVTHMSLNMLAPLLMVLGGPITLALNAWSGATGTAGWARRRLVELLNWRAARWLSNPLFVFVVYISSYYVLYLTPLFEFFMNYHWGHQLMNLHFVIIGYLYFSLIIGVDKGPVELPYIGKLGLAFAAMPFHAFFGVVLMMTATPIAQQYFLYLDYPWSDLVASQELGGGVAWAGGEIPTLIVIIALAAQWSHQDRRERTRVDRHMDLGYNKEFDDYNHMLIELAANDQRAAAERGK</sequence>
<feature type="transmembrane region" description="Helical" evidence="6">
    <location>
        <begin position="402"/>
        <end position="422"/>
    </location>
</feature>
<evidence type="ECO:0000313" key="7">
    <source>
        <dbReference type="EMBL" id="HJF13763.1"/>
    </source>
</evidence>
<evidence type="ECO:0000256" key="4">
    <source>
        <dbReference type="ARBA" id="ARBA00022989"/>
    </source>
</evidence>
<feature type="transmembrane region" description="Helical" evidence="6">
    <location>
        <begin position="211"/>
        <end position="233"/>
    </location>
</feature>
<keyword evidence="4 6" id="KW-1133">Transmembrane helix</keyword>
<dbReference type="InterPro" id="IPR019108">
    <property type="entry name" value="Caa3_assmbl_CtaG-rel"/>
</dbReference>
<keyword evidence="3 6" id="KW-0812">Transmembrane</keyword>
<dbReference type="EMBL" id="DYXC01000036">
    <property type="protein sequence ID" value="HJF13763.1"/>
    <property type="molecule type" value="Genomic_DNA"/>
</dbReference>
<evidence type="ECO:0000313" key="8">
    <source>
        <dbReference type="Proteomes" id="UP000703315"/>
    </source>
</evidence>
<name>A0A921K6Q7_9MICC</name>
<dbReference type="Proteomes" id="UP000703315">
    <property type="component" value="Unassembled WGS sequence"/>
</dbReference>
<organism evidence="7 8">
    <name type="scientific">Enteractinococcus helveticum</name>
    <dbReference type="NCBI Taxonomy" id="1837282"/>
    <lineage>
        <taxon>Bacteria</taxon>
        <taxon>Bacillati</taxon>
        <taxon>Actinomycetota</taxon>
        <taxon>Actinomycetes</taxon>
        <taxon>Micrococcales</taxon>
        <taxon>Micrococcaceae</taxon>
    </lineage>
</organism>
<evidence type="ECO:0000256" key="6">
    <source>
        <dbReference type="SAM" id="Phobius"/>
    </source>
</evidence>
<reference evidence="7" key="1">
    <citation type="journal article" date="2021" name="PeerJ">
        <title>Extensive microbial diversity within the chicken gut microbiome revealed by metagenomics and culture.</title>
        <authorList>
            <person name="Gilroy R."/>
            <person name="Ravi A."/>
            <person name="Getino M."/>
            <person name="Pursley I."/>
            <person name="Horton D.L."/>
            <person name="Alikhan N.F."/>
            <person name="Baker D."/>
            <person name="Gharbi K."/>
            <person name="Hall N."/>
            <person name="Watson M."/>
            <person name="Adriaenssens E.M."/>
            <person name="Foster-Nyarko E."/>
            <person name="Jarju S."/>
            <person name="Secka A."/>
            <person name="Antonio M."/>
            <person name="Oren A."/>
            <person name="Chaudhuri R.R."/>
            <person name="La Ragione R."/>
            <person name="Hildebrand F."/>
            <person name="Pallen M.J."/>
        </authorList>
    </citation>
    <scope>NUCLEOTIDE SEQUENCE</scope>
    <source>
        <strain evidence="7">ChiHjej13B12-14962</strain>
    </source>
</reference>
<evidence type="ECO:0000256" key="3">
    <source>
        <dbReference type="ARBA" id="ARBA00022692"/>
    </source>
</evidence>
<accession>A0A921K6Q7</accession>
<gene>
    <name evidence="7" type="ORF">K8V32_03020</name>
</gene>
<feature type="transmembrane region" description="Helical" evidence="6">
    <location>
        <begin position="599"/>
        <end position="621"/>
    </location>
</feature>
<reference evidence="7" key="2">
    <citation type="submission" date="2021-09" db="EMBL/GenBank/DDBJ databases">
        <authorList>
            <person name="Gilroy R."/>
        </authorList>
    </citation>
    <scope>NUCLEOTIDE SEQUENCE</scope>
    <source>
        <strain evidence="7">ChiHjej13B12-14962</strain>
    </source>
</reference>
<dbReference type="Pfam" id="PF09678">
    <property type="entry name" value="Caa3_CtaG"/>
    <property type="match status" value="1"/>
</dbReference>
<dbReference type="GO" id="GO:0005886">
    <property type="term" value="C:plasma membrane"/>
    <property type="evidence" value="ECO:0007669"/>
    <property type="project" value="UniProtKB-SubCell"/>
</dbReference>
<evidence type="ECO:0000256" key="2">
    <source>
        <dbReference type="ARBA" id="ARBA00022475"/>
    </source>
</evidence>
<feature type="transmembrane region" description="Helical" evidence="6">
    <location>
        <begin position="554"/>
        <end position="579"/>
    </location>
</feature>
<feature type="transmembrane region" description="Helical" evidence="6">
    <location>
        <begin position="21"/>
        <end position="43"/>
    </location>
</feature>
<protein>
    <submittedName>
        <fullName evidence="7">Cytochrome c oxidase assembly protein</fullName>
    </submittedName>
</protein>
<comment type="subcellular location">
    <subcellularLocation>
        <location evidence="1">Cell membrane</location>
        <topology evidence="1">Multi-pass membrane protein</topology>
    </subcellularLocation>
</comment>